<dbReference type="PANTHER" id="PTHR43861:SF1">
    <property type="entry name" value="TRANS-ACONITATE 2-METHYLTRANSFERASE"/>
    <property type="match status" value="1"/>
</dbReference>
<keyword evidence="2 4" id="KW-0808">Transferase</keyword>
<dbReference type="EMBL" id="VXRY01000187">
    <property type="protein sequence ID" value="MXY33394.1"/>
    <property type="molecule type" value="Genomic_DNA"/>
</dbReference>
<dbReference type="CDD" id="cd02440">
    <property type="entry name" value="AdoMet_MTases"/>
    <property type="match status" value="1"/>
</dbReference>
<dbReference type="Pfam" id="PF13649">
    <property type="entry name" value="Methyltransf_25"/>
    <property type="match status" value="1"/>
</dbReference>
<sequence>MTTDRETLDVYGRMAGNYAAMVHRERNDLHLEAFIKSLPARARVLDLGCGPGRAAARMARSGLQVDAWDASPEMAAIARERFGLEVRVAAFDALDADAVYDGIYANFSLLHAPRSEMPGHLDRVAKALTAHGLFHIGIKTGVGERRDSLGRFYAYYEESELAGLLETAGFETLSRATGAEAGLDGVEAPWIVMQARKVD</sequence>
<dbReference type="AlphaFoldDB" id="A0A6B0XXF8"/>
<evidence type="ECO:0000313" key="4">
    <source>
        <dbReference type="EMBL" id="MXY33394.1"/>
    </source>
</evidence>
<dbReference type="InterPro" id="IPR041698">
    <property type="entry name" value="Methyltransf_25"/>
</dbReference>
<evidence type="ECO:0000256" key="2">
    <source>
        <dbReference type="ARBA" id="ARBA00022679"/>
    </source>
</evidence>
<name>A0A6B0XXF8_9RHOB</name>
<dbReference type="GO" id="GO:0032259">
    <property type="term" value="P:methylation"/>
    <property type="evidence" value="ECO:0007669"/>
    <property type="project" value="UniProtKB-KW"/>
</dbReference>
<organism evidence="4">
    <name type="scientific">Boseongicola sp. SB0664_bin_43</name>
    <dbReference type="NCBI Taxonomy" id="2604844"/>
    <lineage>
        <taxon>Bacteria</taxon>
        <taxon>Pseudomonadati</taxon>
        <taxon>Pseudomonadota</taxon>
        <taxon>Alphaproteobacteria</taxon>
        <taxon>Rhodobacterales</taxon>
        <taxon>Paracoccaceae</taxon>
        <taxon>Boseongicola</taxon>
    </lineage>
</organism>
<reference evidence="4" key="1">
    <citation type="submission" date="2019-09" db="EMBL/GenBank/DDBJ databases">
        <title>Characterisation of the sponge microbiome using genome-centric metagenomics.</title>
        <authorList>
            <person name="Engelberts J.P."/>
            <person name="Robbins S.J."/>
            <person name="De Goeij J.M."/>
            <person name="Aranda M."/>
            <person name="Bell S.C."/>
            <person name="Webster N.S."/>
        </authorList>
    </citation>
    <scope>NUCLEOTIDE SEQUENCE</scope>
    <source>
        <strain evidence="4">SB0664_bin_43</strain>
    </source>
</reference>
<comment type="caution">
    <text evidence="4">The sequence shown here is derived from an EMBL/GenBank/DDBJ whole genome shotgun (WGS) entry which is preliminary data.</text>
</comment>
<accession>A0A6B0XXF8</accession>
<dbReference type="SUPFAM" id="SSF53335">
    <property type="entry name" value="S-adenosyl-L-methionine-dependent methyltransferases"/>
    <property type="match status" value="1"/>
</dbReference>
<dbReference type="Gene3D" id="3.40.50.150">
    <property type="entry name" value="Vaccinia Virus protein VP39"/>
    <property type="match status" value="1"/>
</dbReference>
<keyword evidence="1 4" id="KW-0489">Methyltransferase</keyword>
<dbReference type="PANTHER" id="PTHR43861">
    <property type="entry name" value="TRANS-ACONITATE 2-METHYLTRANSFERASE-RELATED"/>
    <property type="match status" value="1"/>
</dbReference>
<dbReference type="InterPro" id="IPR029063">
    <property type="entry name" value="SAM-dependent_MTases_sf"/>
</dbReference>
<feature type="domain" description="Methyltransferase" evidence="3">
    <location>
        <begin position="44"/>
        <end position="132"/>
    </location>
</feature>
<protein>
    <submittedName>
        <fullName evidence="4">Methyltransferase domain-containing protein</fullName>
    </submittedName>
</protein>
<proteinExistence type="predicted"/>
<gene>
    <name evidence="4" type="ORF">F4Y60_04750</name>
</gene>
<dbReference type="GO" id="GO:0008168">
    <property type="term" value="F:methyltransferase activity"/>
    <property type="evidence" value="ECO:0007669"/>
    <property type="project" value="UniProtKB-KW"/>
</dbReference>
<evidence type="ECO:0000259" key="3">
    <source>
        <dbReference type="Pfam" id="PF13649"/>
    </source>
</evidence>
<evidence type="ECO:0000256" key="1">
    <source>
        <dbReference type="ARBA" id="ARBA00022603"/>
    </source>
</evidence>